<protein>
    <submittedName>
        <fullName evidence="3">Exopolyphosphatase / guanosine-5'-triphosphate,3'-diphosphate pyrophosphatase</fullName>
    </submittedName>
</protein>
<dbReference type="AlphaFoldDB" id="A0A1M5Z9Z7"/>
<organism evidence="3 4">
    <name type="scientific">Sporobacter termitidis DSM 10068</name>
    <dbReference type="NCBI Taxonomy" id="1123282"/>
    <lineage>
        <taxon>Bacteria</taxon>
        <taxon>Bacillati</taxon>
        <taxon>Bacillota</taxon>
        <taxon>Clostridia</taxon>
        <taxon>Eubacteriales</taxon>
        <taxon>Oscillospiraceae</taxon>
        <taxon>Sporobacter</taxon>
    </lineage>
</organism>
<evidence type="ECO:0000256" key="1">
    <source>
        <dbReference type="ARBA" id="ARBA00007125"/>
    </source>
</evidence>
<dbReference type="EMBL" id="FQXV01000015">
    <property type="protein sequence ID" value="SHI21040.1"/>
    <property type="molecule type" value="Genomic_DNA"/>
</dbReference>
<dbReference type="PANTHER" id="PTHR30005">
    <property type="entry name" value="EXOPOLYPHOSPHATASE"/>
    <property type="match status" value="1"/>
</dbReference>
<dbReference type="OrthoDB" id="9807195at2"/>
<evidence type="ECO:0000259" key="2">
    <source>
        <dbReference type="Pfam" id="PF02541"/>
    </source>
</evidence>
<reference evidence="3 4" key="1">
    <citation type="submission" date="2016-11" db="EMBL/GenBank/DDBJ databases">
        <authorList>
            <person name="Jaros S."/>
            <person name="Januszkiewicz K."/>
            <person name="Wedrychowicz H."/>
        </authorList>
    </citation>
    <scope>NUCLEOTIDE SEQUENCE [LARGE SCALE GENOMIC DNA]</scope>
    <source>
        <strain evidence="3 4">DSM 10068</strain>
    </source>
</reference>
<evidence type="ECO:0000313" key="4">
    <source>
        <dbReference type="Proteomes" id="UP000183995"/>
    </source>
</evidence>
<proteinExistence type="inferred from homology"/>
<keyword evidence="4" id="KW-1185">Reference proteome</keyword>
<dbReference type="GO" id="GO:0006357">
    <property type="term" value="P:regulation of transcription by RNA polymerase II"/>
    <property type="evidence" value="ECO:0007669"/>
    <property type="project" value="TreeGrafter"/>
</dbReference>
<evidence type="ECO:0000313" key="3">
    <source>
        <dbReference type="EMBL" id="SHI21040.1"/>
    </source>
</evidence>
<dbReference type="InterPro" id="IPR003695">
    <property type="entry name" value="Ppx_GppA_N"/>
</dbReference>
<name>A0A1M5Z9Z7_9FIRM</name>
<dbReference type="Proteomes" id="UP000183995">
    <property type="component" value="Unassembled WGS sequence"/>
</dbReference>
<feature type="domain" description="Ppx/GppA phosphatase N-terminal" evidence="2">
    <location>
        <begin position="17"/>
        <end position="295"/>
    </location>
</feature>
<dbReference type="CDD" id="cd24052">
    <property type="entry name" value="ASKHA_NBD_HpPPX-GppA-like"/>
    <property type="match status" value="1"/>
</dbReference>
<dbReference type="Gene3D" id="3.30.420.150">
    <property type="entry name" value="Exopolyphosphatase. Domain 2"/>
    <property type="match status" value="1"/>
</dbReference>
<dbReference type="InterPro" id="IPR043129">
    <property type="entry name" value="ATPase_NBD"/>
</dbReference>
<dbReference type="STRING" id="1123282.SAMN02745823_03440"/>
<dbReference type="Pfam" id="PF02541">
    <property type="entry name" value="Ppx-GppA"/>
    <property type="match status" value="1"/>
</dbReference>
<dbReference type="Gene3D" id="3.30.420.40">
    <property type="match status" value="1"/>
</dbReference>
<comment type="similarity">
    <text evidence="1">Belongs to the GppA/Ppx family.</text>
</comment>
<accession>A0A1M5Z9Z7</accession>
<dbReference type="SUPFAM" id="SSF53067">
    <property type="entry name" value="Actin-like ATPase domain"/>
    <property type="match status" value="2"/>
</dbReference>
<dbReference type="InterPro" id="IPR050273">
    <property type="entry name" value="GppA/Ppx_hydrolase"/>
</dbReference>
<sequence>MICGIVDLGSNTIRLSIYKYEDGVMKLLLSKKSVAGLLGYVDRGALSPKGIAKACSVLANFKDILSNFGIDNIHVFATASLRNISNTDEVLRAIRDASGFAVEILSGEEEATLDFYGAVHATDVTDGLLVDIGGGSTELVSFEHRVVSGAVSMPVGSLNLSLRHVTSIIPDEDAFKKIRQDVQDELKKLKSTLGSQKTICGVGGTVRAARKVYNDMYGKSGDNMEMETDKFVKILSAYKKDSRSVMQRVMQLAPDRIHTVITGMLVLATVAKEFKAEKIVVSTYGVREGYFYHKILGGETA</sequence>
<dbReference type="PANTHER" id="PTHR30005:SF0">
    <property type="entry name" value="RETROGRADE REGULATION PROTEIN 2"/>
    <property type="match status" value="1"/>
</dbReference>
<dbReference type="RefSeq" id="WP_073081868.1">
    <property type="nucleotide sequence ID" value="NZ_FQXV01000015.1"/>
</dbReference>
<gene>
    <name evidence="3" type="ORF">SAMN02745823_03440</name>
</gene>